<dbReference type="AlphaFoldDB" id="A0A2T9YM03"/>
<evidence type="ECO:0000259" key="5">
    <source>
        <dbReference type="PROSITE" id="PS50102"/>
    </source>
</evidence>
<dbReference type="PROSITE" id="PS50102">
    <property type="entry name" value="RRM"/>
    <property type="match status" value="1"/>
</dbReference>
<evidence type="ECO:0000256" key="4">
    <source>
        <dbReference type="SAM" id="MobiDB-lite"/>
    </source>
</evidence>
<dbReference type="SMART" id="SM00360">
    <property type="entry name" value="RRM"/>
    <property type="match status" value="1"/>
</dbReference>
<proteinExistence type="predicted"/>
<protein>
    <recommendedName>
        <fullName evidence="5">RRM domain-containing protein</fullName>
    </recommendedName>
</protein>
<name>A0A2T9YM03_9FUNG</name>
<dbReference type="GO" id="GO:0003723">
    <property type="term" value="F:RNA binding"/>
    <property type="evidence" value="ECO:0007669"/>
    <property type="project" value="UniProtKB-UniRule"/>
</dbReference>
<dbReference type="InterPro" id="IPR035979">
    <property type="entry name" value="RBD_domain_sf"/>
</dbReference>
<evidence type="ECO:0000256" key="3">
    <source>
        <dbReference type="PROSITE-ProRule" id="PRU00176"/>
    </source>
</evidence>
<sequence>MVNEVTGACKGYGFVLYGSLEETKAAITELNRIGYHASYSKKTVKTKLIDHTDSKSANLYISNLPFTMDENELFELFKPFNVVSVKIMRDSNMNSRRVGFARMNDRESSKSAIDFFYQKSLPGVNGPLKIKFADSQAQKQIRQTEINKNPNQHVAPVPETEANIKQAPDKNSNKSQSSVNKYKNSSNKKKFKSPHNTFSPQQYIYYPSLDLNTNFYMQNYNASQYYQVSPVFIPPRPFSSHTTYGHNGSIALEPFPNSFQPVHPKQKHFYEHINQNFVQYQYTQAQKPSYPYPYNNYLHHSAYPQKSYSYPHSHKENSQKQNELPE</sequence>
<dbReference type="Pfam" id="PF00076">
    <property type="entry name" value="RRM_1"/>
    <property type="match status" value="1"/>
</dbReference>
<evidence type="ECO:0000256" key="1">
    <source>
        <dbReference type="ARBA" id="ARBA00022737"/>
    </source>
</evidence>
<feature type="domain" description="RRM" evidence="5">
    <location>
        <begin position="57"/>
        <end position="135"/>
    </location>
</feature>
<feature type="region of interest" description="Disordered" evidence="4">
    <location>
        <begin position="162"/>
        <end position="195"/>
    </location>
</feature>
<dbReference type="InterPro" id="IPR000504">
    <property type="entry name" value="RRM_dom"/>
</dbReference>
<dbReference type="PANTHER" id="PTHR24012">
    <property type="entry name" value="RNA BINDING PROTEIN"/>
    <property type="match status" value="1"/>
</dbReference>
<dbReference type="InterPro" id="IPR012677">
    <property type="entry name" value="Nucleotide-bd_a/b_plait_sf"/>
</dbReference>
<gene>
    <name evidence="6" type="ORF">BB561_003338</name>
</gene>
<comment type="caution">
    <text evidence="6">The sequence shown here is derived from an EMBL/GenBank/DDBJ whole genome shotgun (WGS) entry which is preliminary data.</text>
</comment>
<keyword evidence="2 3" id="KW-0694">RNA-binding</keyword>
<dbReference type="OrthoDB" id="271725at2759"/>
<dbReference type="Gene3D" id="3.30.70.330">
    <property type="match status" value="1"/>
</dbReference>
<reference evidence="6 7" key="1">
    <citation type="journal article" date="2018" name="MBio">
        <title>Comparative Genomics Reveals the Core Gene Toolbox for the Fungus-Insect Symbiosis.</title>
        <authorList>
            <person name="Wang Y."/>
            <person name="Stata M."/>
            <person name="Wang W."/>
            <person name="Stajich J.E."/>
            <person name="White M.M."/>
            <person name="Moncalvo J.M."/>
        </authorList>
    </citation>
    <scope>NUCLEOTIDE SEQUENCE [LARGE SCALE GENOMIC DNA]</scope>
    <source>
        <strain evidence="6 7">SWE-8-4</strain>
    </source>
</reference>
<evidence type="ECO:0000313" key="7">
    <source>
        <dbReference type="Proteomes" id="UP000245383"/>
    </source>
</evidence>
<dbReference type="EMBL" id="MBFR01000131">
    <property type="protein sequence ID" value="PVU93351.1"/>
    <property type="molecule type" value="Genomic_DNA"/>
</dbReference>
<feature type="region of interest" description="Disordered" evidence="4">
    <location>
        <begin position="305"/>
        <end position="326"/>
    </location>
</feature>
<feature type="compositionally biased region" description="Low complexity" evidence="4">
    <location>
        <begin position="173"/>
        <end position="185"/>
    </location>
</feature>
<dbReference type="Proteomes" id="UP000245383">
    <property type="component" value="Unassembled WGS sequence"/>
</dbReference>
<dbReference type="SUPFAM" id="SSF54928">
    <property type="entry name" value="RNA-binding domain, RBD"/>
    <property type="match status" value="2"/>
</dbReference>
<accession>A0A2T9YM03</accession>
<evidence type="ECO:0000313" key="6">
    <source>
        <dbReference type="EMBL" id="PVU93351.1"/>
    </source>
</evidence>
<keyword evidence="7" id="KW-1185">Reference proteome</keyword>
<keyword evidence="1" id="KW-0677">Repeat</keyword>
<organism evidence="6 7">
    <name type="scientific">Smittium simulii</name>
    <dbReference type="NCBI Taxonomy" id="133385"/>
    <lineage>
        <taxon>Eukaryota</taxon>
        <taxon>Fungi</taxon>
        <taxon>Fungi incertae sedis</taxon>
        <taxon>Zoopagomycota</taxon>
        <taxon>Kickxellomycotina</taxon>
        <taxon>Harpellomycetes</taxon>
        <taxon>Harpellales</taxon>
        <taxon>Legeriomycetaceae</taxon>
        <taxon>Smittium</taxon>
    </lineage>
</organism>
<evidence type="ECO:0000256" key="2">
    <source>
        <dbReference type="ARBA" id="ARBA00022884"/>
    </source>
</evidence>